<protein>
    <submittedName>
        <fullName evidence="1">Uncharacterized protein</fullName>
    </submittedName>
</protein>
<sequence length="463" mass="53378">MDTFVVPMDPLTRLVDHVAQILSLRSSHYLKISKNLRYGDLWLSPPQYDYEAPESHQLIQCTKRDCIPQQIFLNRSFLLQLLLPELIPDGAHILPWSSYVKFQKECSSCTVCCVVQEEDFDPSQLRSLLFASCAYSILLQAGVCVDFLIYMTPVEAATHATEPSPFSGYFRSLQKALLQQATAVYREPLESSSLLELVNRCYDSERQMFCLSLLSEYTLPTWCYPLQDWYVPKNSHRYRVFCYLHHLLTRQVDAGEGILLLFTSPQQIHLMKKSMQAAALCQSLPHNLLDRVKWIPCGVTHNHLHECVHSHIGNETTFVPARCVYSLWGGKVSHPTHLFCPVHHHPTLIDSNPALAVDKWLYQYARMTALIQYIPQQQQQCYSNLSLVHPIEWNLFYGSVLTYYRILPSLCQDLLNTCCTTTPFHLLTEWLAKTTSNFTQLYSQLRIVTDKSILPHPLFFVNL</sequence>
<evidence type="ECO:0000313" key="1">
    <source>
        <dbReference type="EMBL" id="GJQ12618.1"/>
    </source>
</evidence>
<dbReference type="OrthoDB" id="10424498at2759"/>
<keyword evidence="2" id="KW-1185">Reference proteome</keyword>
<name>A0A9C7PXL1_9RHOD</name>
<reference evidence="1" key="1">
    <citation type="journal article" date="2022" name="Proc. Natl. Acad. Sci. U.S.A.">
        <title>Life cycle and functional genomics of the unicellular red alga Galdieria for elucidating algal and plant evolution and industrial use.</title>
        <authorList>
            <person name="Hirooka S."/>
            <person name="Itabashi T."/>
            <person name="Ichinose T.M."/>
            <person name="Onuma R."/>
            <person name="Fujiwara T."/>
            <person name="Yamashita S."/>
            <person name="Jong L.W."/>
            <person name="Tomita R."/>
            <person name="Iwane A.H."/>
            <person name="Miyagishima S.Y."/>
        </authorList>
    </citation>
    <scope>NUCLEOTIDE SEQUENCE</scope>
    <source>
        <strain evidence="1">NBRC 102759</strain>
    </source>
</reference>
<reference evidence="1" key="2">
    <citation type="submission" date="2022-01" db="EMBL/GenBank/DDBJ databases">
        <authorList>
            <person name="Hirooka S."/>
            <person name="Miyagishima S.Y."/>
        </authorList>
    </citation>
    <scope>NUCLEOTIDE SEQUENCE</scope>
    <source>
        <strain evidence="1">NBRC 102759</strain>
    </source>
</reference>
<proteinExistence type="predicted"/>
<gene>
    <name evidence="1" type="ORF">GpartN1_g4409.t1</name>
</gene>
<accession>A0A9C7PXL1</accession>
<dbReference type="Proteomes" id="UP001061958">
    <property type="component" value="Unassembled WGS sequence"/>
</dbReference>
<dbReference type="EMBL" id="BQMJ01000035">
    <property type="protein sequence ID" value="GJQ12618.1"/>
    <property type="molecule type" value="Genomic_DNA"/>
</dbReference>
<dbReference type="AlphaFoldDB" id="A0A9C7PXL1"/>
<evidence type="ECO:0000313" key="2">
    <source>
        <dbReference type="Proteomes" id="UP001061958"/>
    </source>
</evidence>
<organism evidence="1 2">
    <name type="scientific">Galdieria partita</name>
    <dbReference type="NCBI Taxonomy" id="83374"/>
    <lineage>
        <taxon>Eukaryota</taxon>
        <taxon>Rhodophyta</taxon>
        <taxon>Bangiophyceae</taxon>
        <taxon>Galdieriales</taxon>
        <taxon>Galdieriaceae</taxon>
        <taxon>Galdieria</taxon>
    </lineage>
</organism>
<comment type="caution">
    <text evidence="1">The sequence shown here is derived from an EMBL/GenBank/DDBJ whole genome shotgun (WGS) entry which is preliminary data.</text>
</comment>